<feature type="region of interest" description="Disordered" evidence="1">
    <location>
        <begin position="215"/>
        <end position="267"/>
    </location>
</feature>
<name>A0AAE0BQF7_9CHLO</name>
<evidence type="ECO:0000313" key="2">
    <source>
        <dbReference type="EMBL" id="KAK3240228.1"/>
    </source>
</evidence>
<evidence type="ECO:0000313" key="3">
    <source>
        <dbReference type="Proteomes" id="UP001190700"/>
    </source>
</evidence>
<reference evidence="2 3" key="1">
    <citation type="journal article" date="2015" name="Genome Biol. Evol.">
        <title>Comparative Genomics of a Bacterivorous Green Alga Reveals Evolutionary Causalities and Consequences of Phago-Mixotrophic Mode of Nutrition.</title>
        <authorList>
            <person name="Burns J.A."/>
            <person name="Paasch A."/>
            <person name="Narechania A."/>
            <person name="Kim E."/>
        </authorList>
    </citation>
    <scope>NUCLEOTIDE SEQUENCE [LARGE SCALE GENOMIC DNA]</scope>
    <source>
        <strain evidence="2 3">PLY_AMNH</strain>
    </source>
</reference>
<dbReference type="EMBL" id="LGRX02033708">
    <property type="protein sequence ID" value="KAK3240228.1"/>
    <property type="molecule type" value="Genomic_DNA"/>
</dbReference>
<organism evidence="2 3">
    <name type="scientific">Cymbomonas tetramitiformis</name>
    <dbReference type="NCBI Taxonomy" id="36881"/>
    <lineage>
        <taxon>Eukaryota</taxon>
        <taxon>Viridiplantae</taxon>
        <taxon>Chlorophyta</taxon>
        <taxon>Pyramimonadophyceae</taxon>
        <taxon>Pyramimonadales</taxon>
        <taxon>Pyramimonadaceae</taxon>
        <taxon>Cymbomonas</taxon>
    </lineage>
</organism>
<sequence>MRKKYTSRLHEHQHSERATGGCAVFALSKLTCRPLKDTRRALNESISPCYRRAKQQLEIDPNAYGKLRGVEDGRLAPLRRCHFGQEQEETYSECVVASALSKLDHERIAITDPCEVIRLIESSKSKVLIYGAMNPDWQGCREIKYGFDIRDEEHVVAVVNGRLWCQNLTRRKTGRPFSLSMREHMKINPITQKTATGMYLSKWYKCFRIIPRQKKSERAERSTRTEASSTTNLERIRRTASVSEESVHVVARDDGSPAKSTLVEAIR</sequence>
<gene>
    <name evidence="2" type="ORF">CYMTET_49932</name>
</gene>
<feature type="compositionally biased region" description="Basic and acidic residues" evidence="1">
    <location>
        <begin position="245"/>
        <end position="256"/>
    </location>
</feature>
<accession>A0AAE0BQF7</accession>
<comment type="caution">
    <text evidence="2">The sequence shown here is derived from an EMBL/GenBank/DDBJ whole genome shotgun (WGS) entry which is preliminary data.</text>
</comment>
<protein>
    <submittedName>
        <fullName evidence="2">Uncharacterized protein</fullName>
    </submittedName>
</protein>
<proteinExistence type="predicted"/>
<dbReference type="Proteomes" id="UP001190700">
    <property type="component" value="Unassembled WGS sequence"/>
</dbReference>
<dbReference type="AlphaFoldDB" id="A0AAE0BQF7"/>
<evidence type="ECO:0000256" key="1">
    <source>
        <dbReference type="SAM" id="MobiDB-lite"/>
    </source>
</evidence>
<keyword evidence="3" id="KW-1185">Reference proteome</keyword>
<feature type="compositionally biased region" description="Basic and acidic residues" evidence="1">
    <location>
        <begin position="215"/>
        <end position="224"/>
    </location>
</feature>